<dbReference type="GO" id="GO:1990904">
    <property type="term" value="C:ribonucleoprotein complex"/>
    <property type="evidence" value="ECO:0007669"/>
    <property type="project" value="UniProtKB-KW"/>
</dbReference>
<dbReference type="SUPFAM" id="SSF54999">
    <property type="entry name" value="Ribosomal protein S10"/>
    <property type="match status" value="1"/>
</dbReference>
<reference evidence="5 6" key="1">
    <citation type="submission" date="2020-05" db="EMBL/GenBank/DDBJ databases">
        <authorList>
            <person name="Campoy J."/>
            <person name="Schneeberger K."/>
            <person name="Spophaly S."/>
        </authorList>
    </citation>
    <scope>NUCLEOTIDE SEQUENCE [LARGE SCALE GENOMIC DNA]</scope>
    <source>
        <strain evidence="5">PruArmRojPasFocal</strain>
    </source>
</reference>
<dbReference type="GO" id="GO:0003735">
    <property type="term" value="F:structural constituent of ribosome"/>
    <property type="evidence" value="ECO:0007669"/>
    <property type="project" value="InterPro"/>
</dbReference>
<evidence type="ECO:0000256" key="1">
    <source>
        <dbReference type="ARBA" id="ARBA00007102"/>
    </source>
</evidence>
<comment type="similarity">
    <text evidence="1">Belongs to the universal ribosomal protein uS10 family.</text>
</comment>
<keyword evidence="3" id="KW-0687">Ribonucleoprotein</keyword>
<evidence type="ECO:0000313" key="6">
    <source>
        <dbReference type="Proteomes" id="UP000507222"/>
    </source>
</evidence>
<dbReference type="AlphaFoldDB" id="A0A6J5TM14"/>
<proteinExistence type="inferred from homology"/>
<dbReference type="InterPro" id="IPR027486">
    <property type="entry name" value="Ribosomal_uS10_dom"/>
</dbReference>
<evidence type="ECO:0000256" key="2">
    <source>
        <dbReference type="ARBA" id="ARBA00022980"/>
    </source>
</evidence>
<accession>A0A6J5TM14</accession>
<dbReference type="Proteomes" id="UP000507222">
    <property type="component" value="Unassembled WGS sequence"/>
</dbReference>
<evidence type="ECO:0000313" key="5">
    <source>
        <dbReference type="EMBL" id="CAB4264783.1"/>
    </source>
</evidence>
<gene>
    <name evidence="5" type="ORF">CURHAP_LOCUS6713</name>
</gene>
<organism evidence="5 6">
    <name type="scientific">Prunus armeniaca</name>
    <name type="common">Apricot</name>
    <name type="synonym">Armeniaca vulgaris</name>
    <dbReference type="NCBI Taxonomy" id="36596"/>
    <lineage>
        <taxon>Eukaryota</taxon>
        <taxon>Viridiplantae</taxon>
        <taxon>Streptophyta</taxon>
        <taxon>Embryophyta</taxon>
        <taxon>Tracheophyta</taxon>
        <taxon>Spermatophyta</taxon>
        <taxon>Magnoliopsida</taxon>
        <taxon>eudicotyledons</taxon>
        <taxon>Gunneridae</taxon>
        <taxon>Pentapetalae</taxon>
        <taxon>rosids</taxon>
        <taxon>fabids</taxon>
        <taxon>Rosales</taxon>
        <taxon>Rosaceae</taxon>
        <taxon>Amygdaloideae</taxon>
        <taxon>Amygdaleae</taxon>
        <taxon>Prunus</taxon>
    </lineage>
</organism>
<dbReference type="InterPro" id="IPR001848">
    <property type="entry name" value="Ribosomal_uS10"/>
</dbReference>
<dbReference type="Gene3D" id="3.30.70.600">
    <property type="entry name" value="Ribosomal protein S10 domain"/>
    <property type="match status" value="1"/>
</dbReference>
<protein>
    <recommendedName>
        <fullName evidence="4">Small ribosomal subunit protein uS10 domain-containing protein</fullName>
    </recommendedName>
</protein>
<evidence type="ECO:0000259" key="4">
    <source>
        <dbReference type="Pfam" id="PF00338"/>
    </source>
</evidence>
<feature type="domain" description="Small ribosomal subunit protein uS10" evidence="4">
    <location>
        <begin position="58"/>
        <end position="99"/>
    </location>
</feature>
<dbReference type="GO" id="GO:0005840">
    <property type="term" value="C:ribosome"/>
    <property type="evidence" value="ECO:0007669"/>
    <property type="project" value="UniProtKB-KW"/>
</dbReference>
<name>A0A6J5TM14_PRUAR</name>
<dbReference type="GO" id="GO:0006412">
    <property type="term" value="P:translation"/>
    <property type="evidence" value="ECO:0007669"/>
    <property type="project" value="InterPro"/>
</dbReference>
<dbReference type="PANTHER" id="PTHR11700">
    <property type="entry name" value="30S RIBOSOMAL PROTEIN S10 FAMILY MEMBER"/>
    <property type="match status" value="1"/>
</dbReference>
<dbReference type="EMBL" id="CAEKDK010000001">
    <property type="protein sequence ID" value="CAB4264783.1"/>
    <property type="molecule type" value="Genomic_DNA"/>
</dbReference>
<dbReference type="InterPro" id="IPR036838">
    <property type="entry name" value="Ribosomal_uS10_dom_sf"/>
</dbReference>
<evidence type="ECO:0000256" key="3">
    <source>
        <dbReference type="ARBA" id="ARBA00023274"/>
    </source>
</evidence>
<sequence length="103" mass="11655">MATVAPPPVRHAGPMMKPAKLGLEEPQEQIIRKTRITLLQECQNPRGSCGCIYVYMGTNTRDRFEMRVHKRVMDLFSTPEVVKHVIYIQMEAGVEVEVTIADA</sequence>
<dbReference type="Pfam" id="PF00338">
    <property type="entry name" value="Ribosomal_S10"/>
    <property type="match status" value="1"/>
</dbReference>
<keyword evidence="2" id="KW-0689">Ribosomal protein</keyword>